<proteinExistence type="predicted"/>
<dbReference type="Pfam" id="PF13041">
    <property type="entry name" value="PPR_2"/>
    <property type="match status" value="2"/>
</dbReference>
<dbReference type="Proteomes" id="UP000327013">
    <property type="component" value="Chromosome 2"/>
</dbReference>
<dbReference type="Gene3D" id="1.25.40.10">
    <property type="entry name" value="Tetratricopeptide repeat domain"/>
    <property type="match status" value="3"/>
</dbReference>
<feature type="repeat" description="PPR" evidence="2">
    <location>
        <begin position="228"/>
        <end position="262"/>
    </location>
</feature>
<feature type="repeat" description="PPR" evidence="2">
    <location>
        <begin position="384"/>
        <end position="418"/>
    </location>
</feature>
<dbReference type="PROSITE" id="PS51375">
    <property type="entry name" value="PPR"/>
    <property type="match status" value="3"/>
</dbReference>
<evidence type="ECO:0000313" key="3">
    <source>
        <dbReference type="EMBL" id="KAE8010498.1"/>
    </source>
</evidence>
<dbReference type="GO" id="GO:0009451">
    <property type="term" value="P:RNA modification"/>
    <property type="evidence" value="ECO:0007669"/>
    <property type="project" value="InterPro"/>
</dbReference>
<evidence type="ECO:0008006" key="5">
    <source>
        <dbReference type="Google" id="ProtNLM"/>
    </source>
</evidence>
<dbReference type="OrthoDB" id="185373at2759"/>
<dbReference type="Pfam" id="PF01535">
    <property type="entry name" value="PPR"/>
    <property type="match status" value="2"/>
</dbReference>
<dbReference type="PANTHER" id="PTHR47926:SF342">
    <property type="entry name" value="TETRATRICOPEPTIDE-LIKE HELICAL DOMAIN-CONTAINING PROTEIN-RELATED"/>
    <property type="match status" value="1"/>
</dbReference>
<dbReference type="InterPro" id="IPR046960">
    <property type="entry name" value="PPR_At4g14850-like_plant"/>
</dbReference>
<reference evidence="3 4" key="1">
    <citation type="submission" date="2019-06" db="EMBL/GenBank/DDBJ databases">
        <title>A chromosomal-level reference genome of Carpinus fangiana (Coryloideae, Betulaceae).</title>
        <authorList>
            <person name="Yang X."/>
            <person name="Wang Z."/>
            <person name="Zhang L."/>
            <person name="Hao G."/>
            <person name="Liu J."/>
            <person name="Yang Y."/>
        </authorList>
    </citation>
    <scope>NUCLEOTIDE SEQUENCE [LARGE SCALE GENOMIC DNA]</scope>
    <source>
        <strain evidence="3">Cfa_2016G</strain>
        <tissue evidence="3">Leaf</tissue>
    </source>
</reference>
<dbReference type="InterPro" id="IPR002885">
    <property type="entry name" value="PPR_rpt"/>
</dbReference>
<accession>A0A5N6QVF5</accession>
<dbReference type="InterPro" id="IPR011990">
    <property type="entry name" value="TPR-like_helical_dom_sf"/>
</dbReference>
<dbReference type="FunFam" id="1.25.40.10:FF:000285">
    <property type="entry name" value="Pentatricopeptide repeat-containing protein, chloroplastic"/>
    <property type="match status" value="1"/>
</dbReference>
<organism evidence="3 4">
    <name type="scientific">Carpinus fangiana</name>
    <dbReference type="NCBI Taxonomy" id="176857"/>
    <lineage>
        <taxon>Eukaryota</taxon>
        <taxon>Viridiplantae</taxon>
        <taxon>Streptophyta</taxon>
        <taxon>Embryophyta</taxon>
        <taxon>Tracheophyta</taxon>
        <taxon>Spermatophyta</taxon>
        <taxon>Magnoliopsida</taxon>
        <taxon>eudicotyledons</taxon>
        <taxon>Gunneridae</taxon>
        <taxon>Pentapetalae</taxon>
        <taxon>rosids</taxon>
        <taxon>fabids</taxon>
        <taxon>Fagales</taxon>
        <taxon>Betulaceae</taxon>
        <taxon>Carpinus</taxon>
    </lineage>
</organism>
<dbReference type="PANTHER" id="PTHR47926">
    <property type="entry name" value="PENTATRICOPEPTIDE REPEAT-CONTAINING PROTEIN"/>
    <property type="match status" value="1"/>
</dbReference>
<evidence type="ECO:0000313" key="4">
    <source>
        <dbReference type="Proteomes" id="UP000327013"/>
    </source>
</evidence>
<feature type="repeat" description="PPR" evidence="2">
    <location>
        <begin position="126"/>
        <end position="160"/>
    </location>
</feature>
<protein>
    <recommendedName>
        <fullName evidence="5">Pentacotripeptide-repeat region of PRORP domain-containing protein</fullName>
    </recommendedName>
</protein>
<evidence type="ECO:0000256" key="2">
    <source>
        <dbReference type="PROSITE-ProRule" id="PRU00708"/>
    </source>
</evidence>
<keyword evidence="4" id="KW-1185">Reference proteome</keyword>
<sequence>MQSSPSLHSIAVCFPMPLNGYTSSTVQINLRRLSQLNHLKAFTCFAQNSFGASFNSISLTEASQSFTSLIQLCTEEKSSIDVGKIQTHMIKSGFYLNIGNKLMDAYVKCGRVKDARQVFDELPNKHIVTWNSMISSYTSLKRSKEAIGLYERMVLEGVLPDEYTFSRVFKAFSDLGIVLEGRRAHGLSVVLGLEVLNVFVGSALVDMYAKFGKLRDARLVMDRFVKKDVVLFTALIVGYNQHGEEGEVLQVFGKMINEGIKANEYTTASILISCGNLKDPRKGKLVHGLAIKSGFESAVASQTSLLTIQMIRISIIPNSFSLSTALQACSKLAKLEEGRQIHGIATKLNLDTDKYVSVALIDMYGKCGNTEMARSVFDALIEFDVVSVNSMIYSYAKNGFACEALELFNTMKDLVLEPNDVTFLNVLLACNNAGLVEEGCRIFASIHGAVDMAERVVNRALELAPEDERTYALLSKHCASSGNWNQFIEVKSAMKEMKLKKISAMNSVDIKKDVHTSKAEYWSHQKCEKISEMLVELIEKVKKYGFYS</sequence>
<dbReference type="FunFam" id="1.25.40.10:FF:000031">
    <property type="entry name" value="Pentatricopeptide repeat-containing protein mitochondrial"/>
    <property type="match status" value="1"/>
</dbReference>
<dbReference type="Pfam" id="PF13812">
    <property type="entry name" value="PPR_3"/>
    <property type="match status" value="1"/>
</dbReference>
<gene>
    <name evidence="3" type="ORF">FH972_006866</name>
</gene>
<dbReference type="NCBIfam" id="TIGR00756">
    <property type="entry name" value="PPR"/>
    <property type="match status" value="4"/>
</dbReference>
<evidence type="ECO:0000256" key="1">
    <source>
        <dbReference type="ARBA" id="ARBA00022737"/>
    </source>
</evidence>
<keyword evidence="1" id="KW-0677">Repeat</keyword>
<dbReference type="GO" id="GO:0003723">
    <property type="term" value="F:RNA binding"/>
    <property type="evidence" value="ECO:0007669"/>
    <property type="project" value="InterPro"/>
</dbReference>
<dbReference type="AlphaFoldDB" id="A0A5N6QVF5"/>
<dbReference type="EMBL" id="CM017322">
    <property type="protein sequence ID" value="KAE8010498.1"/>
    <property type="molecule type" value="Genomic_DNA"/>
</dbReference>
<name>A0A5N6QVF5_9ROSI</name>